<dbReference type="SUPFAM" id="SSF55073">
    <property type="entry name" value="Nucleotide cyclase"/>
    <property type="match status" value="1"/>
</dbReference>
<feature type="transmembrane region" description="Helical" evidence="2">
    <location>
        <begin position="175"/>
        <end position="194"/>
    </location>
</feature>
<feature type="transmembrane region" description="Helical" evidence="2">
    <location>
        <begin position="37"/>
        <end position="56"/>
    </location>
</feature>
<dbReference type="AlphaFoldDB" id="A0A831W9H7"/>
<dbReference type="FunFam" id="3.30.70.270:FF:000001">
    <property type="entry name" value="Diguanylate cyclase domain protein"/>
    <property type="match status" value="1"/>
</dbReference>
<feature type="transmembrane region" description="Helical" evidence="2">
    <location>
        <begin position="150"/>
        <end position="169"/>
    </location>
</feature>
<comment type="cofactor">
    <cofactor evidence="1">
        <name>Mg(2+)</name>
        <dbReference type="ChEBI" id="CHEBI:18420"/>
    </cofactor>
</comment>
<evidence type="ECO:0000313" key="4">
    <source>
        <dbReference type="EMBL" id="HEB96935.1"/>
    </source>
</evidence>
<evidence type="ECO:0000256" key="1">
    <source>
        <dbReference type="ARBA" id="ARBA00001946"/>
    </source>
</evidence>
<sequence length="405" mass="45032">MAMDSDHDAGSAAVGEELKRSVDTRLLELLFSAGPRIIAASVVVAAVVVLALRAAVPGSSLLLWSGLFLLVLVLRFLLMIRWRRADAAARRSPHWLWLYTLGTLAAGSLWGSAVLFLSSEMSLSHQLFVLVALVGLPIAAMPGDSVFMRVYYAFALPIVAGLLYWALFASQTQQLSIHFSLLVAAYAAVLWVTAHSYHDRLRQSIEMGLKNEQLVRQLSRSNRQLEQLAYLDPLTGLSNRRWFQLEAQQELDRGARSNRRLALLLIDLDNFKQVNDTLGHEMGDQLLQVTARRLTESLRHTDALARNLSDAARFGGDEFTVLLEDVDDRQGVEQAAARLIETLSATVMLGDVEWRPSASIGIALYPEHASRLGELMRGADVAMYIAKKRGRNRYCFFEPDRDGLS</sequence>
<feature type="domain" description="GGDEF" evidence="3">
    <location>
        <begin position="259"/>
        <end position="399"/>
    </location>
</feature>
<dbReference type="InterPro" id="IPR043128">
    <property type="entry name" value="Rev_trsase/Diguanyl_cyclase"/>
</dbReference>
<gene>
    <name evidence="4" type="ORF">ENI96_10960</name>
</gene>
<accession>A0A831W9H7</accession>
<dbReference type="CDD" id="cd01949">
    <property type="entry name" value="GGDEF"/>
    <property type="match status" value="1"/>
</dbReference>
<feature type="transmembrane region" description="Helical" evidence="2">
    <location>
        <begin position="62"/>
        <end position="82"/>
    </location>
</feature>
<feature type="transmembrane region" description="Helical" evidence="2">
    <location>
        <begin position="94"/>
        <end position="117"/>
    </location>
</feature>
<dbReference type="GO" id="GO:0003824">
    <property type="term" value="F:catalytic activity"/>
    <property type="evidence" value="ECO:0007669"/>
    <property type="project" value="UniProtKB-ARBA"/>
</dbReference>
<keyword evidence="2" id="KW-1133">Transmembrane helix</keyword>
<keyword evidence="2" id="KW-0812">Transmembrane</keyword>
<dbReference type="Pfam" id="PF00990">
    <property type="entry name" value="GGDEF"/>
    <property type="match status" value="1"/>
</dbReference>
<protein>
    <submittedName>
        <fullName evidence="4">GGDEF domain-containing protein</fullName>
    </submittedName>
</protein>
<name>A0A831W9H7_9GAMM</name>
<evidence type="ECO:0000259" key="3">
    <source>
        <dbReference type="PROSITE" id="PS50887"/>
    </source>
</evidence>
<dbReference type="InterPro" id="IPR052163">
    <property type="entry name" value="DGC-Regulatory_Protein"/>
</dbReference>
<dbReference type="PROSITE" id="PS50887">
    <property type="entry name" value="GGDEF"/>
    <property type="match status" value="1"/>
</dbReference>
<proteinExistence type="predicted"/>
<reference evidence="4" key="1">
    <citation type="journal article" date="2020" name="mSystems">
        <title>Genome- and Community-Level Interaction Insights into Carbon Utilization and Element Cycling Functions of Hydrothermarchaeota in Hydrothermal Sediment.</title>
        <authorList>
            <person name="Zhou Z."/>
            <person name="Liu Y."/>
            <person name="Xu W."/>
            <person name="Pan J."/>
            <person name="Luo Z.H."/>
            <person name="Li M."/>
        </authorList>
    </citation>
    <scope>NUCLEOTIDE SEQUENCE [LARGE SCALE GENOMIC DNA]</scope>
    <source>
        <strain evidence="4">HyVt-443</strain>
    </source>
</reference>
<dbReference type="InterPro" id="IPR000160">
    <property type="entry name" value="GGDEF_dom"/>
</dbReference>
<comment type="caution">
    <text evidence="4">The sequence shown here is derived from an EMBL/GenBank/DDBJ whole genome shotgun (WGS) entry which is preliminary data.</text>
</comment>
<feature type="transmembrane region" description="Helical" evidence="2">
    <location>
        <begin position="123"/>
        <end position="143"/>
    </location>
</feature>
<organism evidence="4">
    <name type="scientific">Sedimenticola thiotaurini</name>
    <dbReference type="NCBI Taxonomy" id="1543721"/>
    <lineage>
        <taxon>Bacteria</taxon>
        <taxon>Pseudomonadati</taxon>
        <taxon>Pseudomonadota</taxon>
        <taxon>Gammaproteobacteria</taxon>
        <taxon>Chromatiales</taxon>
        <taxon>Sedimenticolaceae</taxon>
        <taxon>Sedimenticola</taxon>
    </lineage>
</organism>
<dbReference type="Gene3D" id="3.30.70.270">
    <property type="match status" value="1"/>
</dbReference>
<dbReference type="PANTHER" id="PTHR46663">
    <property type="entry name" value="DIGUANYLATE CYCLASE DGCT-RELATED"/>
    <property type="match status" value="1"/>
</dbReference>
<dbReference type="NCBIfam" id="TIGR00254">
    <property type="entry name" value="GGDEF"/>
    <property type="match status" value="1"/>
</dbReference>
<keyword evidence="2" id="KW-0472">Membrane</keyword>
<dbReference type="EMBL" id="DRKP01000129">
    <property type="protein sequence ID" value="HEB96935.1"/>
    <property type="molecule type" value="Genomic_DNA"/>
</dbReference>
<dbReference type="SMART" id="SM00267">
    <property type="entry name" value="GGDEF"/>
    <property type="match status" value="1"/>
</dbReference>
<dbReference type="Proteomes" id="UP000886251">
    <property type="component" value="Unassembled WGS sequence"/>
</dbReference>
<dbReference type="PANTHER" id="PTHR46663:SF3">
    <property type="entry name" value="SLL0267 PROTEIN"/>
    <property type="match status" value="1"/>
</dbReference>
<evidence type="ECO:0000256" key="2">
    <source>
        <dbReference type="SAM" id="Phobius"/>
    </source>
</evidence>
<dbReference type="InterPro" id="IPR029787">
    <property type="entry name" value="Nucleotide_cyclase"/>
</dbReference>